<feature type="non-terminal residue" evidence="2">
    <location>
        <position position="1"/>
    </location>
</feature>
<sequence>SAITECDPIDGSEHDGNGGAGSTGAGDRPGPVRCWRHDGPGHVRLRHDQRDLWRVLGRHRLGQHEVPADDVAGPAIRVVDPGRRIGLVRRRIGRHHIGYAPPSVYIVGRSHDRLLHVAEPDIAHIGRYDVRSWPRFRSCAVGGSRVVGWPWGDHRPDHRRSSVRLDRITVGRVNHGRHHIPHRRTGVHSITADL</sequence>
<dbReference type="EMBL" id="HACM01003822">
    <property type="protein sequence ID" value="CRZ04264.1"/>
    <property type="molecule type" value="Transcribed_RNA"/>
</dbReference>
<feature type="region of interest" description="Disordered" evidence="1">
    <location>
        <begin position="1"/>
        <end position="33"/>
    </location>
</feature>
<dbReference type="AlphaFoldDB" id="A0A0H5R7K2"/>
<organism evidence="2">
    <name type="scientific">Spongospora subterranea</name>
    <dbReference type="NCBI Taxonomy" id="70186"/>
    <lineage>
        <taxon>Eukaryota</taxon>
        <taxon>Sar</taxon>
        <taxon>Rhizaria</taxon>
        <taxon>Endomyxa</taxon>
        <taxon>Phytomyxea</taxon>
        <taxon>Plasmodiophorida</taxon>
        <taxon>Plasmodiophoridae</taxon>
        <taxon>Spongospora</taxon>
    </lineage>
</organism>
<name>A0A0H5R7K2_9EUKA</name>
<protein>
    <submittedName>
        <fullName evidence="2">Uncharacterized protein</fullName>
    </submittedName>
</protein>
<evidence type="ECO:0000313" key="2">
    <source>
        <dbReference type="EMBL" id="CRZ04264.1"/>
    </source>
</evidence>
<reference evidence="2" key="1">
    <citation type="submission" date="2015-04" db="EMBL/GenBank/DDBJ databases">
        <title>The genome sequence of the plant pathogenic Rhizarian Plasmodiophora brassicae reveals insights in its biotrophic life cycle and the origin of chitin synthesis.</title>
        <authorList>
            <person name="Schwelm A."/>
            <person name="Fogelqvist J."/>
            <person name="Knaust A."/>
            <person name="Julke S."/>
            <person name="Lilja T."/>
            <person name="Dhandapani V."/>
            <person name="Bonilla-Rosso G."/>
            <person name="Karlsson M."/>
            <person name="Shevchenko A."/>
            <person name="Choi S.R."/>
            <person name="Kim H.G."/>
            <person name="Park J.Y."/>
            <person name="Lim Y.P."/>
            <person name="Ludwig-Muller J."/>
            <person name="Dixelius C."/>
        </authorList>
    </citation>
    <scope>NUCLEOTIDE SEQUENCE</scope>
    <source>
        <tissue evidence="2">Potato root galls</tissue>
    </source>
</reference>
<evidence type="ECO:0000256" key="1">
    <source>
        <dbReference type="SAM" id="MobiDB-lite"/>
    </source>
</evidence>
<accession>A0A0H5R7K2</accession>
<proteinExistence type="predicted"/>